<name>A0A421FGV1_9STRA</name>
<dbReference type="EC" id="3.2.1.21" evidence="3"/>
<evidence type="ECO:0000313" key="8">
    <source>
        <dbReference type="EMBL" id="KAG2525996.1"/>
    </source>
</evidence>
<feature type="region of interest" description="Disordered" evidence="6">
    <location>
        <begin position="581"/>
        <end position="609"/>
    </location>
</feature>
<dbReference type="SUPFAM" id="SSF51445">
    <property type="entry name" value="(Trans)glycosidases"/>
    <property type="match status" value="1"/>
</dbReference>
<evidence type="ECO:0000313" key="12">
    <source>
        <dbReference type="Proteomes" id="UP000285883"/>
    </source>
</evidence>
<evidence type="ECO:0000256" key="2">
    <source>
        <dbReference type="ARBA" id="ARBA00010838"/>
    </source>
</evidence>
<dbReference type="GO" id="GO:0016052">
    <property type="term" value="P:carbohydrate catabolic process"/>
    <property type="evidence" value="ECO:0007669"/>
    <property type="project" value="UniProtKB-ARBA"/>
</dbReference>
<reference evidence="7" key="1">
    <citation type="journal article" date="2015" name="Genom Data">
        <title>Genome sequences of six Phytophthora species associated with forests in New Zealand.</title>
        <authorList>
            <person name="Studholme D.J."/>
            <person name="McDougal R.L."/>
            <person name="Sambles C."/>
            <person name="Hansen E."/>
            <person name="Hardy G."/>
            <person name="Grant M."/>
            <person name="Ganley R.J."/>
            <person name="Williams N.M."/>
        </authorList>
    </citation>
    <scope>NUCLEOTIDE SEQUENCE</scope>
    <source>
        <strain evidence="7">NZFS 2646</strain>
        <strain evidence="8">NZFS 3630</strain>
    </source>
</reference>
<keyword evidence="11" id="KW-1185">Reference proteome</keyword>
<evidence type="ECO:0000256" key="1">
    <source>
        <dbReference type="ARBA" id="ARBA00000448"/>
    </source>
</evidence>
<comment type="caution">
    <text evidence="9">The sequence shown here is derived from an EMBL/GenBank/DDBJ whole genome shotgun (WGS) entry which is preliminary data.</text>
</comment>
<dbReference type="PANTHER" id="PTHR10353:SF36">
    <property type="entry name" value="LP05116P"/>
    <property type="match status" value="1"/>
</dbReference>
<evidence type="ECO:0000313" key="7">
    <source>
        <dbReference type="EMBL" id="KAG2524234.1"/>
    </source>
</evidence>
<dbReference type="Proteomes" id="UP000285624">
    <property type="component" value="Unassembled WGS sequence"/>
</dbReference>
<dbReference type="Pfam" id="PF00232">
    <property type="entry name" value="Glyco_hydro_1"/>
    <property type="match status" value="1"/>
</dbReference>
<organism evidence="9 12">
    <name type="scientific">Phytophthora kernoviae</name>
    <dbReference type="NCBI Taxonomy" id="325452"/>
    <lineage>
        <taxon>Eukaryota</taxon>
        <taxon>Sar</taxon>
        <taxon>Stramenopiles</taxon>
        <taxon>Oomycota</taxon>
        <taxon>Peronosporomycetes</taxon>
        <taxon>Peronosporales</taxon>
        <taxon>Peronosporaceae</taxon>
        <taxon>Phytophthora</taxon>
    </lineage>
</organism>
<feature type="compositionally biased region" description="Basic and acidic residues" evidence="6">
    <location>
        <begin position="591"/>
        <end position="601"/>
    </location>
</feature>
<dbReference type="GO" id="GO:0008422">
    <property type="term" value="F:beta-glucosidase activity"/>
    <property type="evidence" value="ECO:0007669"/>
    <property type="project" value="UniProtKB-EC"/>
</dbReference>
<dbReference type="EMBL" id="MBDN02000107">
    <property type="protein sequence ID" value="RLN80491.1"/>
    <property type="molecule type" value="Genomic_DNA"/>
</dbReference>
<keyword evidence="4" id="KW-0378">Hydrolase</keyword>
<evidence type="ECO:0000313" key="10">
    <source>
        <dbReference type="EMBL" id="RLN80491.1"/>
    </source>
</evidence>
<dbReference type="Proteomes" id="UP000785171">
    <property type="component" value="Unassembled WGS sequence"/>
</dbReference>
<dbReference type="InterPro" id="IPR017853">
    <property type="entry name" value="GH"/>
</dbReference>
<dbReference type="InterPro" id="IPR029358">
    <property type="entry name" value="CFAP96"/>
</dbReference>
<gene>
    <name evidence="9" type="ORF">BBI17_005061</name>
    <name evidence="10" type="ORF">BBO99_00004451</name>
    <name evidence="7" type="ORF">JM16_005083</name>
    <name evidence="8" type="ORF">JM18_004608</name>
</gene>
<dbReference type="AlphaFoldDB" id="A0A421FGV1"/>
<dbReference type="EMBL" id="MAYM02000267">
    <property type="protein sequence ID" value="RLN44673.1"/>
    <property type="molecule type" value="Genomic_DNA"/>
</dbReference>
<keyword evidence="5" id="KW-0326">Glycosidase</keyword>
<dbReference type="InterPro" id="IPR033132">
    <property type="entry name" value="GH_1_N_CS"/>
</dbReference>
<reference evidence="11 12" key="2">
    <citation type="submission" date="2018-07" db="EMBL/GenBank/DDBJ databases">
        <title>Genome sequencing of oomycete isolates from Chile give support for New Zealand origin for Phytophthora kernoviae and make available the first Nothophytophthora sp. genome.</title>
        <authorList>
            <person name="Studholme D.J."/>
            <person name="Sanfuentes E."/>
            <person name="Panda P."/>
            <person name="Hill R."/>
            <person name="Sambles C."/>
            <person name="Grant M."/>
            <person name="Williams N.M."/>
            <person name="Mcdougal R.L."/>
        </authorList>
    </citation>
    <scope>NUCLEOTIDE SEQUENCE [LARGE SCALE GENOMIC DNA]</scope>
    <source>
        <strain evidence="9">Chile2</strain>
        <strain evidence="10">Chile4</strain>
    </source>
</reference>
<evidence type="ECO:0000256" key="5">
    <source>
        <dbReference type="ARBA" id="ARBA00023295"/>
    </source>
</evidence>
<dbReference type="EMBL" id="JPWV03000119">
    <property type="protein sequence ID" value="KAG2524234.1"/>
    <property type="molecule type" value="Genomic_DNA"/>
</dbReference>
<evidence type="ECO:0000256" key="6">
    <source>
        <dbReference type="SAM" id="MobiDB-lite"/>
    </source>
</evidence>
<evidence type="ECO:0000256" key="4">
    <source>
        <dbReference type="ARBA" id="ARBA00022801"/>
    </source>
</evidence>
<dbReference type="STRING" id="325452.A0A421FGV1"/>
<accession>A0A421FGV1</accession>
<comment type="similarity">
    <text evidence="2">Belongs to the glycosyl hydrolase 1 family.</text>
</comment>
<reference evidence="7" key="3">
    <citation type="submission" date="2020-06" db="EMBL/GenBank/DDBJ databases">
        <authorList>
            <person name="Studholme D.J."/>
        </authorList>
    </citation>
    <scope>NUCLEOTIDE SEQUENCE</scope>
    <source>
        <strain evidence="7">NZFS 2646</strain>
        <strain evidence="8">NZFS 3630</strain>
    </source>
</reference>
<dbReference type="Proteomes" id="UP000792063">
    <property type="component" value="Unassembled WGS sequence"/>
</dbReference>
<dbReference type="InterPro" id="IPR001360">
    <property type="entry name" value="Glyco_hydro_1"/>
</dbReference>
<evidence type="ECO:0000256" key="3">
    <source>
        <dbReference type="ARBA" id="ARBA00012744"/>
    </source>
</evidence>
<protein>
    <recommendedName>
        <fullName evidence="3">beta-glucosidase</fullName>
        <ecNumber evidence="3">3.2.1.21</ecNumber>
    </recommendedName>
</protein>
<dbReference type="Proteomes" id="UP000285883">
    <property type="component" value="Unassembled WGS sequence"/>
</dbReference>
<dbReference type="PROSITE" id="PS00653">
    <property type="entry name" value="GLYCOSYL_HYDROL_F1_2"/>
    <property type="match status" value="1"/>
</dbReference>
<comment type="catalytic activity">
    <reaction evidence="1">
        <text>Hydrolysis of terminal, non-reducing beta-D-glucosyl residues with release of beta-D-glucose.</text>
        <dbReference type="EC" id="3.2.1.21"/>
    </reaction>
</comment>
<evidence type="ECO:0000313" key="11">
    <source>
        <dbReference type="Proteomes" id="UP000285624"/>
    </source>
</evidence>
<dbReference type="Gene3D" id="3.20.20.80">
    <property type="entry name" value="Glycosidases"/>
    <property type="match status" value="1"/>
</dbReference>
<evidence type="ECO:0000313" key="9">
    <source>
        <dbReference type="EMBL" id="RLN44673.1"/>
    </source>
</evidence>
<dbReference type="Pfam" id="PF15239">
    <property type="entry name" value="CFAP96-like"/>
    <property type="match status" value="1"/>
</dbReference>
<dbReference type="FunFam" id="3.20.20.80:FF:000011">
    <property type="entry name" value="Cytosolic beta-glucosidase"/>
    <property type="match status" value="1"/>
</dbReference>
<dbReference type="EMBL" id="JPWU03000111">
    <property type="protein sequence ID" value="KAG2525996.1"/>
    <property type="molecule type" value="Genomic_DNA"/>
</dbReference>
<dbReference type="PRINTS" id="PR00131">
    <property type="entry name" value="GLHYDRLASE1"/>
</dbReference>
<sequence>MPQEIQFPDNFMWGASTASYQVEGGAKDGGRGDSIWDAFSHTPGKTFKGQTGDVAIDHFHRYKEDVALMKQIGIKGYRFSMSWSRIIPAGVGEVNEEGVAFYNNLINELLANGITPYVTLYHWDLPLALQTEFDGWLGAGSQVHDAFVAYARVCFERFGDRVKNWITLNEPWVHSVMGFALGVHAPGRRHNGHKEPYMCGHNLLIAHSQAVDLYRKEFQELQVGQIGITLSADWRLPAPTDDPEEMKENIAAAERSIAFHLGWFADPVYKGDYPQVMKGRLGDRLPKFTEEQKKLLKGSSDFFGLNNYSSSLAKPSESYKAGVNPPSDSTSSFFLDDGATAFEDPSWEPTAAKWNFVTPWGLKKLCLHISKTYQPKNGIFITENGSSWPDQTKEEGIKDTKRIDFFEQYLTGVREAIAEGADVRGYFTWSLFDNYEWAAGFTIRFGLIWVDFDTLELAMATPSRDGGFSDPSFISVGDPYAQKKAKERGLGDDLKPFLTCPLKKGKLAATFGPGYPKFDPLGGEYAEQYKLDARRRLENTKKFIKPNGFTYPSPAENHTSSGDYYGSFNKFERDEDDIAKAKLENSAPRPNPKDKQFEKKNMLTNPGRRGTFGYAGTLIGGSMPAMGADFGSERRETRLAEERHKKAIGDRKPFKSTTEGVDFFDSHEHVAASRVMGWDDQCLAKPPGAQELMNPKERAAARAATYKSWKPSHPIKSGENGTFEKYPERLPDPYDEAVVNRAMLPNRRNPVKLATKDLPQALRDRKAFKPGNGPKTKLTRGTCLMGISKHHL</sequence>
<dbReference type="PANTHER" id="PTHR10353">
    <property type="entry name" value="GLYCOSYL HYDROLASE"/>
    <property type="match status" value="1"/>
</dbReference>
<proteinExistence type="inferred from homology"/>